<organism evidence="3 4">
    <name type="scientific">Dyella koreensis</name>
    <dbReference type="NCBI Taxonomy" id="311235"/>
    <lineage>
        <taxon>Bacteria</taxon>
        <taxon>Pseudomonadati</taxon>
        <taxon>Pseudomonadota</taxon>
        <taxon>Gammaproteobacteria</taxon>
        <taxon>Lysobacterales</taxon>
        <taxon>Rhodanobacteraceae</taxon>
        <taxon>Dyella</taxon>
    </lineage>
</organism>
<evidence type="ECO:0000256" key="2">
    <source>
        <dbReference type="SAM" id="Phobius"/>
    </source>
</evidence>
<comment type="caution">
    <text evidence="3">The sequence shown here is derived from an EMBL/GenBank/DDBJ whole genome shotgun (WGS) entry which is preliminary data.</text>
</comment>
<gene>
    <name evidence="3" type="ORF">ISS97_21160</name>
</gene>
<reference evidence="3 4" key="1">
    <citation type="submission" date="2020-10" db="EMBL/GenBank/DDBJ databases">
        <title>Phylogeny of dyella-like bacteria.</title>
        <authorList>
            <person name="Fu J."/>
        </authorList>
    </citation>
    <scope>NUCLEOTIDE SEQUENCE [LARGE SCALE GENOMIC DNA]</scope>
    <source>
        <strain evidence="3 4">BB4</strain>
    </source>
</reference>
<dbReference type="Proteomes" id="UP001620408">
    <property type="component" value="Unassembled WGS sequence"/>
</dbReference>
<evidence type="ECO:0000313" key="4">
    <source>
        <dbReference type="Proteomes" id="UP001620408"/>
    </source>
</evidence>
<keyword evidence="2" id="KW-0472">Membrane</keyword>
<evidence type="ECO:0000256" key="1">
    <source>
        <dbReference type="SAM" id="MobiDB-lite"/>
    </source>
</evidence>
<protein>
    <submittedName>
        <fullName evidence="3">Uncharacterized protein</fullName>
    </submittedName>
</protein>
<feature type="region of interest" description="Disordered" evidence="1">
    <location>
        <begin position="1"/>
        <end position="35"/>
    </location>
</feature>
<keyword evidence="2" id="KW-1133">Transmembrane helix</keyword>
<feature type="transmembrane region" description="Helical" evidence="2">
    <location>
        <begin position="44"/>
        <end position="64"/>
    </location>
</feature>
<feature type="compositionally biased region" description="Basic and acidic residues" evidence="1">
    <location>
        <begin position="25"/>
        <end position="35"/>
    </location>
</feature>
<keyword evidence="2" id="KW-0812">Transmembrane</keyword>
<dbReference type="RefSeq" id="WP_379984189.1">
    <property type="nucleotide sequence ID" value="NZ_JADIKD010000012.1"/>
</dbReference>
<sequence length="65" mass="6983">MSTRKYMAADPGERTGAPSSGAVAEHAKDHDATKPPLWHKDNPGFWLAVCVALSAVFALVYTALR</sequence>
<dbReference type="EMBL" id="JADIKD010000012">
    <property type="protein sequence ID" value="MFK2919784.1"/>
    <property type="molecule type" value="Genomic_DNA"/>
</dbReference>
<keyword evidence="4" id="KW-1185">Reference proteome</keyword>
<accession>A0ABW8KA67</accession>
<proteinExistence type="predicted"/>
<evidence type="ECO:0000313" key="3">
    <source>
        <dbReference type="EMBL" id="MFK2919784.1"/>
    </source>
</evidence>
<name>A0ABW8KA67_9GAMM</name>